<feature type="region of interest" description="Disordered" evidence="1">
    <location>
        <begin position="150"/>
        <end position="193"/>
    </location>
</feature>
<evidence type="ECO:0000313" key="2">
    <source>
        <dbReference type="EMBL" id="CDR44498.1"/>
    </source>
</evidence>
<gene>
    <name evidence="2" type="ORF">RHTO0S_09e04962g</name>
</gene>
<feature type="compositionally biased region" description="Low complexity" evidence="1">
    <location>
        <begin position="53"/>
        <end position="73"/>
    </location>
</feature>
<dbReference type="EMBL" id="LK052944">
    <property type="protein sequence ID" value="CDR44498.1"/>
    <property type="molecule type" value="Genomic_DNA"/>
</dbReference>
<feature type="region of interest" description="Disordered" evidence="1">
    <location>
        <begin position="53"/>
        <end position="111"/>
    </location>
</feature>
<dbReference type="AlphaFoldDB" id="A0A061B3I2"/>
<organism evidence="2">
    <name type="scientific">Rhodotorula toruloides</name>
    <name type="common">Yeast</name>
    <name type="synonym">Rhodosporidium toruloides</name>
    <dbReference type="NCBI Taxonomy" id="5286"/>
    <lineage>
        <taxon>Eukaryota</taxon>
        <taxon>Fungi</taxon>
        <taxon>Dikarya</taxon>
        <taxon>Basidiomycota</taxon>
        <taxon>Pucciniomycotina</taxon>
        <taxon>Microbotryomycetes</taxon>
        <taxon>Sporidiobolales</taxon>
        <taxon>Sporidiobolaceae</taxon>
        <taxon>Rhodotorula</taxon>
    </lineage>
</organism>
<sequence length="193" mass="19989">MFGCDLISMSGQVSNPAYLEQFNHPNSNLQGAITAAMPAGSFGGDLINSSSTAGSGCSAASSRPPASTSARLSPVASLPDSPSDSARPLSPFTKQRSLARPSAAASSPPNSSLSRSLSCFNISFPLAAHTLRTALHSGCVGPFKPSRDSSLASSCLPSPNRRDGSWITAGRGRHFRSSPTSTPRETQRMSSFN</sequence>
<evidence type="ECO:0000256" key="1">
    <source>
        <dbReference type="SAM" id="MobiDB-lite"/>
    </source>
</evidence>
<feature type="compositionally biased region" description="Low complexity" evidence="1">
    <location>
        <begin position="96"/>
        <end position="111"/>
    </location>
</feature>
<reference evidence="2" key="1">
    <citation type="journal article" date="2014" name="Genome Announc.">
        <title>Draft genome sequence of Rhodosporidium toruloides CECT1137, an oleaginous yeast of biotechnological interest.</title>
        <authorList>
            <person name="Morin N."/>
            <person name="Calcas X."/>
            <person name="Devillers H."/>
            <person name="Durrens P."/>
            <person name="Sherman D.J."/>
            <person name="Nicaud J.-M."/>
            <person name="Neuveglise C."/>
        </authorList>
    </citation>
    <scope>NUCLEOTIDE SEQUENCE</scope>
    <source>
        <strain evidence="2">CECT1137</strain>
    </source>
</reference>
<protein>
    <submittedName>
        <fullName evidence="2">RHTO0S09e04962g1_1</fullName>
    </submittedName>
</protein>
<name>A0A061B3I2_RHOTO</name>
<proteinExistence type="predicted"/>
<dbReference type="OrthoDB" id="3239357at2759"/>
<accession>A0A061B3I2</accession>
<feature type="compositionally biased region" description="Polar residues" evidence="1">
    <location>
        <begin position="177"/>
        <end position="193"/>
    </location>
</feature>